<evidence type="ECO:0000259" key="6">
    <source>
        <dbReference type="Pfam" id="PF25455"/>
    </source>
</evidence>
<evidence type="ECO:0000256" key="2">
    <source>
        <dbReference type="ARBA" id="ARBA00022946"/>
    </source>
</evidence>
<organism evidence="7 8">
    <name type="scientific">Delitschia confertaspora ATCC 74209</name>
    <dbReference type="NCBI Taxonomy" id="1513339"/>
    <lineage>
        <taxon>Eukaryota</taxon>
        <taxon>Fungi</taxon>
        <taxon>Dikarya</taxon>
        <taxon>Ascomycota</taxon>
        <taxon>Pezizomycotina</taxon>
        <taxon>Dothideomycetes</taxon>
        <taxon>Pleosporomycetidae</taxon>
        <taxon>Pleosporales</taxon>
        <taxon>Delitschiaceae</taxon>
        <taxon>Delitschia</taxon>
    </lineage>
</organism>
<feature type="non-terminal residue" evidence="7">
    <location>
        <position position="361"/>
    </location>
</feature>
<evidence type="ECO:0000313" key="7">
    <source>
        <dbReference type="EMBL" id="KAF2204137.1"/>
    </source>
</evidence>
<dbReference type="Gene3D" id="3.30.1360.120">
    <property type="entry name" value="Probable tRNA modification gtpase trme, domain 1"/>
    <property type="match status" value="1"/>
</dbReference>
<evidence type="ECO:0000313" key="8">
    <source>
        <dbReference type="Proteomes" id="UP000799536"/>
    </source>
</evidence>
<accession>A0A9P4JRP6</accession>
<name>A0A9P4JRP6_9PLEO</name>
<dbReference type="EMBL" id="ML993883">
    <property type="protein sequence ID" value="KAF2204137.1"/>
    <property type="molecule type" value="Genomic_DNA"/>
</dbReference>
<dbReference type="AlphaFoldDB" id="A0A9P4JRP6"/>
<dbReference type="NCBIfam" id="TIGR03317">
    <property type="entry name" value="ygfZ_signature"/>
    <property type="match status" value="1"/>
</dbReference>
<evidence type="ECO:0000256" key="5">
    <source>
        <dbReference type="ARBA" id="ARBA00093637"/>
    </source>
</evidence>
<dbReference type="OrthoDB" id="191995at2759"/>
<dbReference type="InterPro" id="IPR057460">
    <property type="entry name" value="CAF17_C"/>
</dbReference>
<comment type="subcellular location">
    <subcellularLocation>
        <location evidence="1">Mitochondrion matrix</location>
    </subcellularLocation>
</comment>
<dbReference type="Proteomes" id="UP000799536">
    <property type="component" value="Unassembled WGS sequence"/>
</dbReference>
<comment type="similarity">
    <text evidence="4">Belongs to the GcvT family. CAF17/IBA57 subfamily.</text>
</comment>
<dbReference type="GO" id="GO:0016226">
    <property type="term" value="P:iron-sulfur cluster assembly"/>
    <property type="evidence" value="ECO:0007669"/>
    <property type="project" value="TreeGrafter"/>
</dbReference>
<feature type="non-terminal residue" evidence="7">
    <location>
        <position position="1"/>
    </location>
</feature>
<sequence>PSSPASRALVPLPHRRLLSLSGPDAPKFLQGLITHNVDPSSTESFYAAFLDARGRCLWDVFVWVQTAPGEEWRCWIEVDGEEVDTLMKHLKRHKLRSKILLGVVDAERMSPMGVWACWDDSGDHNPKADSWLRKLQDSSRALSLMDPRAESMGMRILALDPSTFNNTAHDLLEFLPDTRQYHLRRYLLGIPEGPVEIPRESALPMECNIDLSNGIDFRKGCYVGQELTIRTKHTGVVRKRILPVQLYSENETIPEGQKAPVILAGAEIKQLDESGSVKKGRSAGKLIGNVGNVGLALCRLEMMTDMRVSAEGGSWKPGMEFSVKTGDEKNGVNDGLLKVRPFVSEWFKERERALWEKGRAK</sequence>
<gene>
    <name evidence="7" type="ORF">GQ43DRAFT_353915</name>
</gene>
<keyword evidence="8" id="KW-1185">Reference proteome</keyword>
<evidence type="ECO:0000256" key="3">
    <source>
        <dbReference type="ARBA" id="ARBA00023128"/>
    </source>
</evidence>
<dbReference type="SUPFAM" id="SSF103025">
    <property type="entry name" value="Folate-binding domain"/>
    <property type="match status" value="1"/>
</dbReference>
<keyword evidence="3" id="KW-0496">Mitochondrion</keyword>
<reference evidence="7" key="1">
    <citation type="journal article" date="2020" name="Stud. Mycol.">
        <title>101 Dothideomycetes genomes: a test case for predicting lifestyles and emergence of pathogens.</title>
        <authorList>
            <person name="Haridas S."/>
            <person name="Albert R."/>
            <person name="Binder M."/>
            <person name="Bloem J."/>
            <person name="Labutti K."/>
            <person name="Salamov A."/>
            <person name="Andreopoulos B."/>
            <person name="Baker S."/>
            <person name="Barry K."/>
            <person name="Bills G."/>
            <person name="Bluhm B."/>
            <person name="Cannon C."/>
            <person name="Castanera R."/>
            <person name="Culley D."/>
            <person name="Daum C."/>
            <person name="Ezra D."/>
            <person name="Gonzalez J."/>
            <person name="Henrissat B."/>
            <person name="Kuo A."/>
            <person name="Liang C."/>
            <person name="Lipzen A."/>
            <person name="Lutzoni F."/>
            <person name="Magnuson J."/>
            <person name="Mondo S."/>
            <person name="Nolan M."/>
            <person name="Ohm R."/>
            <person name="Pangilinan J."/>
            <person name="Park H.-J."/>
            <person name="Ramirez L."/>
            <person name="Alfaro M."/>
            <person name="Sun H."/>
            <person name="Tritt A."/>
            <person name="Yoshinaga Y."/>
            <person name="Zwiers L.-H."/>
            <person name="Turgeon B."/>
            <person name="Goodwin S."/>
            <person name="Spatafora J."/>
            <person name="Crous P."/>
            <person name="Grigoriev I."/>
        </authorList>
    </citation>
    <scope>NUCLEOTIDE SEQUENCE</scope>
    <source>
        <strain evidence="7">ATCC 74209</strain>
    </source>
</reference>
<keyword evidence="2" id="KW-0809">Transit peptide</keyword>
<dbReference type="PANTHER" id="PTHR22602:SF0">
    <property type="entry name" value="TRANSFERASE CAF17, MITOCHONDRIAL-RELATED"/>
    <property type="match status" value="1"/>
</dbReference>
<dbReference type="PANTHER" id="PTHR22602">
    <property type="entry name" value="TRANSFERASE CAF17, MITOCHONDRIAL-RELATED"/>
    <property type="match status" value="1"/>
</dbReference>
<dbReference type="InterPro" id="IPR045179">
    <property type="entry name" value="YgfZ/GcvT"/>
</dbReference>
<dbReference type="Pfam" id="PF25455">
    <property type="entry name" value="Beta-barrel_CAF17_C"/>
    <property type="match status" value="1"/>
</dbReference>
<comment type="caution">
    <text evidence="7">The sequence shown here is derived from an EMBL/GenBank/DDBJ whole genome shotgun (WGS) entry which is preliminary data.</text>
</comment>
<evidence type="ECO:0000256" key="4">
    <source>
        <dbReference type="ARBA" id="ARBA00093447"/>
    </source>
</evidence>
<dbReference type="InterPro" id="IPR027266">
    <property type="entry name" value="TrmE/GcvT-like"/>
</dbReference>
<protein>
    <recommendedName>
        <fullName evidence="5">Iron-sulfur cluster assembly factor IBA57 homolog, mitochondrial</fullName>
    </recommendedName>
</protein>
<dbReference type="GO" id="GO:0005759">
    <property type="term" value="C:mitochondrial matrix"/>
    <property type="evidence" value="ECO:0007669"/>
    <property type="project" value="UniProtKB-SubCell"/>
</dbReference>
<proteinExistence type="inferred from homology"/>
<evidence type="ECO:0000256" key="1">
    <source>
        <dbReference type="ARBA" id="ARBA00004305"/>
    </source>
</evidence>
<feature type="domain" description="CAF17 C-terminal" evidence="6">
    <location>
        <begin position="238"/>
        <end position="312"/>
    </location>
</feature>
<dbReference type="InterPro" id="IPR017703">
    <property type="entry name" value="YgfZ/GCV_T_CS"/>
</dbReference>